<dbReference type="InterPro" id="IPR036770">
    <property type="entry name" value="Ankyrin_rpt-contain_sf"/>
</dbReference>
<dbReference type="PANTHER" id="PTHR24193">
    <property type="entry name" value="ANKYRIN REPEAT PROTEIN"/>
    <property type="match status" value="1"/>
</dbReference>
<dbReference type="InterPro" id="IPR050663">
    <property type="entry name" value="Ankyrin-SOCS_Box"/>
</dbReference>
<name>A0ABR3G9Q4_9PEZI</name>
<sequence>MVPHIRRLSFIAHALDSKKSPEPHRSSPPPAFEPTAKSGISLLSFPNELIILIAENLDLRDLNCLIQASHRLASLLTPNLHRLAVQDRDRDAGWWIPFPALHWAAWKGYEGLARLLLDKGFDADLRTTFQGKTALHFAALKGHEAIIRLLLDKGAKADIQDISYGISPLHIAALEGHEAVVRLLLDRGADVSIGDHAGRTALVWAARYASLDKEVTGVFRLLLERGADVDIRERECGGTSLHWAVEKGRREVVKLLLEKGASLTVLSDSKETAIDWALRKDDDDMVRLLLDCREMDHLTEVGSSAMGCGMLAERLRTSRV</sequence>
<keyword evidence="5" id="KW-1185">Reference proteome</keyword>
<organism evidence="4 5">
    <name type="scientific">Discina gigas</name>
    <dbReference type="NCBI Taxonomy" id="1032678"/>
    <lineage>
        <taxon>Eukaryota</taxon>
        <taxon>Fungi</taxon>
        <taxon>Dikarya</taxon>
        <taxon>Ascomycota</taxon>
        <taxon>Pezizomycotina</taxon>
        <taxon>Pezizomycetes</taxon>
        <taxon>Pezizales</taxon>
        <taxon>Discinaceae</taxon>
        <taxon>Discina</taxon>
    </lineage>
</organism>
<reference evidence="4 5" key="1">
    <citation type="submission" date="2024-02" db="EMBL/GenBank/DDBJ databases">
        <title>Discinaceae phylogenomics.</title>
        <authorList>
            <person name="Dirks A.C."/>
            <person name="James T.Y."/>
        </authorList>
    </citation>
    <scope>NUCLEOTIDE SEQUENCE [LARGE SCALE GENOMIC DNA]</scope>
    <source>
        <strain evidence="4 5">ACD0624</strain>
    </source>
</reference>
<dbReference type="EMBL" id="JBBBZM010000157">
    <property type="protein sequence ID" value="KAL0632672.1"/>
    <property type="molecule type" value="Genomic_DNA"/>
</dbReference>
<dbReference type="PANTHER" id="PTHR24193:SF121">
    <property type="entry name" value="ADA2A-CONTAINING COMPLEX COMPONENT 3, ISOFORM D"/>
    <property type="match status" value="1"/>
</dbReference>
<feature type="repeat" description="ANK" evidence="3">
    <location>
        <begin position="236"/>
        <end position="268"/>
    </location>
</feature>
<dbReference type="Pfam" id="PF12796">
    <property type="entry name" value="Ank_2"/>
    <property type="match status" value="2"/>
</dbReference>
<gene>
    <name evidence="4" type="ORF">Q9L58_008431</name>
</gene>
<evidence type="ECO:0000313" key="5">
    <source>
        <dbReference type="Proteomes" id="UP001447188"/>
    </source>
</evidence>
<dbReference type="Gene3D" id="1.25.40.20">
    <property type="entry name" value="Ankyrin repeat-containing domain"/>
    <property type="match status" value="2"/>
</dbReference>
<dbReference type="InterPro" id="IPR002110">
    <property type="entry name" value="Ankyrin_rpt"/>
</dbReference>
<dbReference type="PROSITE" id="PS50297">
    <property type="entry name" value="ANK_REP_REGION"/>
    <property type="match status" value="4"/>
</dbReference>
<feature type="repeat" description="ANK" evidence="3">
    <location>
        <begin position="164"/>
        <end position="196"/>
    </location>
</feature>
<dbReference type="SMART" id="SM00248">
    <property type="entry name" value="ANK"/>
    <property type="match status" value="6"/>
</dbReference>
<evidence type="ECO:0000256" key="3">
    <source>
        <dbReference type="PROSITE-ProRule" id="PRU00023"/>
    </source>
</evidence>
<evidence type="ECO:0000256" key="1">
    <source>
        <dbReference type="ARBA" id="ARBA00022737"/>
    </source>
</evidence>
<dbReference type="SUPFAM" id="SSF48403">
    <property type="entry name" value="Ankyrin repeat"/>
    <property type="match status" value="1"/>
</dbReference>
<protein>
    <submittedName>
        <fullName evidence="4">Uncharacterized protein</fullName>
    </submittedName>
</protein>
<feature type="repeat" description="ANK" evidence="3">
    <location>
        <begin position="130"/>
        <end position="162"/>
    </location>
</feature>
<feature type="repeat" description="ANK" evidence="3">
    <location>
        <begin position="100"/>
        <end position="128"/>
    </location>
</feature>
<comment type="caution">
    <text evidence="4">The sequence shown here is derived from an EMBL/GenBank/DDBJ whole genome shotgun (WGS) entry which is preliminary data.</text>
</comment>
<dbReference type="CDD" id="cd09917">
    <property type="entry name" value="F-box_SF"/>
    <property type="match status" value="1"/>
</dbReference>
<keyword evidence="1" id="KW-0677">Repeat</keyword>
<dbReference type="PRINTS" id="PR01415">
    <property type="entry name" value="ANKYRIN"/>
</dbReference>
<evidence type="ECO:0000256" key="2">
    <source>
        <dbReference type="ARBA" id="ARBA00023043"/>
    </source>
</evidence>
<proteinExistence type="predicted"/>
<dbReference type="PROSITE" id="PS50088">
    <property type="entry name" value="ANK_REPEAT"/>
    <property type="match status" value="5"/>
</dbReference>
<dbReference type="Proteomes" id="UP001447188">
    <property type="component" value="Unassembled WGS sequence"/>
</dbReference>
<evidence type="ECO:0000313" key="4">
    <source>
        <dbReference type="EMBL" id="KAL0632672.1"/>
    </source>
</evidence>
<keyword evidence="2 3" id="KW-0040">ANK repeat</keyword>
<feature type="repeat" description="ANK" evidence="3">
    <location>
        <begin position="197"/>
        <end position="234"/>
    </location>
</feature>
<accession>A0ABR3G9Q4</accession>